<evidence type="ECO:0000313" key="10">
    <source>
        <dbReference type="EMBL" id="KRN95270.1"/>
    </source>
</evidence>
<dbReference type="InterPro" id="IPR036388">
    <property type="entry name" value="WH-like_DNA-bd_sf"/>
</dbReference>
<dbReference type="GO" id="GO:0003677">
    <property type="term" value="F:DNA binding"/>
    <property type="evidence" value="ECO:0007669"/>
    <property type="project" value="UniProtKB-KW"/>
</dbReference>
<dbReference type="RefSeq" id="WP_057801299.1">
    <property type="nucleotide sequence ID" value="NZ_JQBX01000001.1"/>
</dbReference>
<evidence type="ECO:0000256" key="3">
    <source>
        <dbReference type="ARBA" id="ARBA00022490"/>
    </source>
</evidence>
<reference evidence="10 12" key="1">
    <citation type="journal article" date="2015" name="Genome Announc.">
        <title>Expanding the biotechnology potential of lactobacilli through comparative genomics of 213 strains and associated genera.</title>
        <authorList>
            <person name="Sun Z."/>
            <person name="Harris H.M."/>
            <person name="McCann A."/>
            <person name="Guo C."/>
            <person name="Argimon S."/>
            <person name="Zhang W."/>
            <person name="Yang X."/>
            <person name="Jeffery I.B."/>
            <person name="Cooney J.C."/>
            <person name="Kagawa T.F."/>
            <person name="Liu W."/>
            <person name="Song Y."/>
            <person name="Salvetti E."/>
            <person name="Wrobel A."/>
            <person name="Rasinkangas P."/>
            <person name="Parkhill J."/>
            <person name="Rea M.C."/>
            <person name="O'Sullivan O."/>
            <person name="Ritari J."/>
            <person name="Douillard F.P."/>
            <person name="Paul Ross R."/>
            <person name="Yang R."/>
            <person name="Briner A.E."/>
            <person name="Felis G.E."/>
            <person name="de Vos W.M."/>
            <person name="Barrangou R."/>
            <person name="Klaenhammer T.R."/>
            <person name="Caufield P.W."/>
            <person name="Cui Y."/>
            <person name="Zhang H."/>
            <person name="O'Toole P.W."/>
        </authorList>
    </citation>
    <scope>NUCLEOTIDE SEQUENCE [LARGE SCALE GENOMIC DNA]</scope>
    <source>
        <strain evidence="10 12">DSM 18001</strain>
    </source>
</reference>
<keyword evidence="7" id="KW-0028">Amino-acid biosynthesis</keyword>
<protein>
    <recommendedName>
        <fullName evidence="7">Arginine repressor</fullName>
    </recommendedName>
</protein>
<evidence type="ECO:0000313" key="12">
    <source>
        <dbReference type="Proteomes" id="UP000051859"/>
    </source>
</evidence>
<comment type="similarity">
    <text evidence="2 7">Belongs to the ArgR family.</text>
</comment>
<dbReference type="InterPro" id="IPR036390">
    <property type="entry name" value="WH_DNA-bd_sf"/>
</dbReference>
<dbReference type="GO" id="GO:0006526">
    <property type="term" value="P:L-arginine biosynthetic process"/>
    <property type="evidence" value="ECO:0007669"/>
    <property type="project" value="UniProtKB-UniPathway"/>
</dbReference>
<evidence type="ECO:0000256" key="4">
    <source>
        <dbReference type="ARBA" id="ARBA00023015"/>
    </source>
</evidence>
<dbReference type="Gene3D" id="1.10.10.10">
    <property type="entry name" value="Winged helix-like DNA-binding domain superfamily/Winged helix DNA-binding domain"/>
    <property type="match status" value="1"/>
</dbReference>
<accession>A0A0R2L608</accession>
<dbReference type="GO" id="GO:0005737">
    <property type="term" value="C:cytoplasm"/>
    <property type="evidence" value="ECO:0007669"/>
    <property type="project" value="UniProtKB-SubCell"/>
</dbReference>
<comment type="caution">
    <text evidence="10">The sequence shown here is derived from an EMBL/GenBank/DDBJ whole genome shotgun (WGS) entry which is preliminary data.</text>
</comment>
<dbReference type="STRING" id="331679.IV81_GL000154"/>
<dbReference type="InterPro" id="IPR020899">
    <property type="entry name" value="Arg_repress_C"/>
</dbReference>
<sequence>MRKNQRHELIRQIINDNEVERQDDIVRLLKKRGVEVTQATISRDIKELQLIKIAAKNGGVRYSFPKSDSSQIEQRFFSLLNSALISIRVQDQLVFIDLRPGNGPSISATLKQVHYSFVFAAVSDDSGVLVICKDNEHAIELKERITRSIAYI</sequence>
<comment type="subcellular location">
    <subcellularLocation>
        <location evidence="1 7">Cytoplasm</location>
    </subcellularLocation>
</comment>
<dbReference type="EMBL" id="JQBX01000001">
    <property type="protein sequence ID" value="KRN95270.1"/>
    <property type="molecule type" value="Genomic_DNA"/>
</dbReference>
<dbReference type="GO" id="GO:0034618">
    <property type="term" value="F:arginine binding"/>
    <property type="evidence" value="ECO:0007669"/>
    <property type="project" value="InterPro"/>
</dbReference>
<dbReference type="Proteomes" id="UP000051859">
    <property type="component" value="Unassembled WGS sequence"/>
</dbReference>
<dbReference type="InterPro" id="IPR020900">
    <property type="entry name" value="Arg_repress_DNA-bd"/>
</dbReference>
<dbReference type="PANTHER" id="PTHR34471:SF1">
    <property type="entry name" value="ARGININE REPRESSOR"/>
    <property type="match status" value="1"/>
</dbReference>
<dbReference type="PATRIC" id="fig|331679.3.peg.156"/>
<evidence type="ECO:0000256" key="5">
    <source>
        <dbReference type="ARBA" id="ARBA00023125"/>
    </source>
</evidence>
<organism evidence="10 12">
    <name type="scientific">Pediococcus stilesii</name>
    <dbReference type="NCBI Taxonomy" id="331679"/>
    <lineage>
        <taxon>Bacteria</taxon>
        <taxon>Bacillati</taxon>
        <taxon>Bacillota</taxon>
        <taxon>Bacilli</taxon>
        <taxon>Lactobacillales</taxon>
        <taxon>Lactobacillaceae</taxon>
        <taxon>Pediococcus</taxon>
    </lineage>
</organism>
<keyword evidence="7" id="KW-0055">Arginine biosynthesis</keyword>
<comment type="pathway">
    <text evidence="7">Amino-acid biosynthesis; L-arginine biosynthesis [regulation].</text>
</comment>
<evidence type="ECO:0000313" key="13">
    <source>
        <dbReference type="Proteomes" id="UP000305541"/>
    </source>
</evidence>
<keyword evidence="12" id="KW-1185">Reference proteome</keyword>
<dbReference type="InterPro" id="IPR001669">
    <property type="entry name" value="Arg_repress"/>
</dbReference>
<keyword evidence="7" id="KW-0678">Repressor</keyword>
<comment type="function">
    <text evidence="7">Regulates arginine biosynthesis genes.</text>
</comment>
<dbReference type="Pfam" id="PF01316">
    <property type="entry name" value="Arg_repressor"/>
    <property type="match status" value="1"/>
</dbReference>
<dbReference type="SUPFAM" id="SSF46785">
    <property type="entry name" value="Winged helix' DNA-binding domain"/>
    <property type="match status" value="1"/>
</dbReference>
<dbReference type="Gene3D" id="3.30.1360.40">
    <property type="match status" value="1"/>
</dbReference>
<dbReference type="Pfam" id="PF02863">
    <property type="entry name" value="Arg_repressor_C"/>
    <property type="match status" value="1"/>
</dbReference>
<keyword evidence="5 7" id="KW-0238">DNA-binding</keyword>
<gene>
    <name evidence="7" type="primary">argR</name>
    <name evidence="11" type="ORF">FEZ51_04500</name>
    <name evidence="10" type="ORF">IV81_GL000154</name>
</gene>
<evidence type="ECO:0000256" key="1">
    <source>
        <dbReference type="ARBA" id="ARBA00004496"/>
    </source>
</evidence>
<reference evidence="11 13" key="2">
    <citation type="submission" date="2019-05" db="EMBL/GenBank/DDBJ databases">
        <title>The metagenome of a microbial culture collection derived from dairy environment covers the genomic content of the human microbiome.</title>
        <authorList>
            <person name="Roder T."/>
            <person name="Wuthrich D."/>
            <person name="Sattari Z."/>
            <person name="Von Ah U."/>
            <person name="Bar C."/>
            <person name="Ronchi F."/>
            <person name="Macpherson A.J."/>
            <person name="Ganal-Vonarburg S.C."/>
            <person name="Bruggmann R."/>
            <person name="Vergeres G."/>
        </authorList>
    </citation>
    <scope>NUCLEOTIDE SEQUENCE [LARGE SCALE GENOMIC DNA]</scope>
    <source>
        <strain evidence="11 13">FAM 18815</strain>
    </source>
</reference>
<dbReference type="AlphaFoldDB" id="A0A0R2L608"/>
<feature type="domain" description="Arginine repressor DNA-binding" evidence="8">
    <location>
        <begin position="1"/>
        <end position="69"/>
    </location>
</feature>
<dbReference type="EMBL" id="VBTH01000006">
    <property type="protein sequence ID" value="TLQ04633.1"/>
    <property type="molecule type" value="Genomic_DNA"/>
</dbReference>
<evidence type="ECO:0000256" key="6">
    <source>
        <dbReference type="ARBA" id="ARBA00023163"/>
    </source>
</evidence>
<keyword evidence="3 7" id="KW-0963">Cytoplasm</keyword>
<evidence type="ECO:0000256" key="2">
    <source>
        <dbReference type="ARBA" id="ARBA00008316"/>
    </source>
</evidence>
<name>A0A0R2L608_9LACO</name>
<dbReference type="UniPathway" id="UPA00068"/>
<dbReference type="OrthoDB" id="9807089at2"/>
<dbReference type="GO" id="GO:0003700">
    <property type="term" value="F:DNA-binding transcription factor activity"/>
    <property type="evidence" value="ECO:0007669"/>
    <property type="project" value="UniProtKB-UniRule"/>
</dbReference>
<dbReference type="GO" id="GO:1900079">
    <property type="term" value="P:regulation of arginine biosynthetic process"/>
    <property type="evidence" value="ECO:0007669"/>
    <property type="project" value="UniProtKB-UniRule"/>
</dbReference>
<dbReference type="HAMAP" id="MF_00173">
    <property type="entry name" value="Arg_repressor"/>
    <property type="match status" value="1"/>
</dbReference>
<dbReference type="InterPro" id="IPR036251">
    <property type="entry name" value="Arg_repress_C_sf"/>
</dbReference>
<dbReference type="Proteomes" id="UP000305541">
    <property type="component" value="Unassembled WGS sequence"/>
</dbReference>
<keyword evidence="4 7" id="KW-0805">Transcription regulation</keyword>
<dbReference type="GO" id="GO:0051259">
    <property type="term" value="P:protein complex oligomerization"/>
    <property type="evidence" value="ECO:0007669"/>
    <property type="project" value="InterPro"/>
</dbReference>
<feature type="domain" description="Arginine repressor C-terminal" evidence="9">
    <location>
        <begin position="81"/>
        <end position="146"/>
    </location>
</feature>
<evidence type="ECO:0000259" key="8">
    <source>
        <dbReference type="Pfam" id="PF01316"/>
    </source>
</evidence>
<dbReference type="PANTHER" id="PTHR34471">
    <property type="entry name" value="ARGININE REPRESSOR"/>
    <property type="match status" value="1"/>
</dbReference>
<keyword evidence="6 7" id="KW-0804">Transcription</keyword>
<dbReference type="PRINTS" id="PR01467">
    <property type="entry name" value="ARGREPRESSOR"/>
</dbReference>
<proteinExistence type="inferred from homology"/>
<evidence type="ECO:0000313" key="11">
    <source>
        <dbReference type="EMBL" id="TLQ04633.1"/>
    </source>
</evidence>
<evidence type="ECO:0000256" key="7">
    <source>
        <dbReference type="HAMAP-Rule" id="MF_00173"/>
    </source>
</evidence>
<evidence type="ECO:0000259" key="9">
    <source>
        <dbReference type="Pfam" id="PF02863"/>
    </source>
</evidence>
<dbReference type="SUPFAM" id="SSF55252">
    <property type="entry name" value="C-terminal domain of arginine repressor"/>
    <property type="match status" value="1"/>
</dbReference>